<accession>A0A0J9X6P0</accession>
<evidence type="ECO:0000256" key="4">
    <source>
        <dbReference type="ARBA" id="ARBA00022833"/>
    </source>
</evidence>
<evidence type="ECO:0000256" key="3">
    <source>
        <dbReference type="ARBA" id="ARBA00022771"/>
    </source>
</evidence>
<feature type="compositionally biased region" description="Polar residues" evidence="6">
    <location>
        <begin position="308"/>
        <end position="325"/>
    </location>
</feature>
<dbReference type="InterPro" id="IPR008906">
    <property type="entry name" value="HATC_C_dom"/>
</dbReference>
<feature type="compositionally biased region" description="Basic and acidic residues" evidence="6">
    <location>
        <begin position="51"/>
        <end position="63"/>
    </location>
</feature>
<keyword evidence="4" id="KW-0862">Zinc</keyword>
<dbReference type="PANTHER" id="PTHR46481:SF10">
    <property type="entry name" value="ZINC FINGER BED DOMAIN-CONTAINING PROTEIN 39"/>
    <property type="match status" value="1"/>
</dbReference>
<feature type="region of interest" description="Disordered" evidence="6">
    <location>
        <begin position="1"/>
        <end position="108"/>
    </location>
</feature>
<dbReference type="InterPro" id="IPR012337">
    <property type="entry name" value="RNaseH-like_sf"/>
</dbReference>
<evidence type="ECO:0000256" key="2">
    <source>
        <dbReference type="ARBA" id="ARBA00022723"/>
    </source>
</evidence>
<keyword evidence="5" id="KW-0539">Nucleus</keyword>
<dbReference type="Proteomes" id="UP000242525">
    <property type="component" value="Unassembled WGS sequence"/>
</dbReference>
<evidence type="ECO:0000256" key="5">
    <source>
        <dbReference type="ARBA" id="ARBA00023242"/>
    </source>
</evidence>
<name>A0A0J9X6P0_GEOCN</name>
<dbReference type="PANTHER" id="PTHR46481">
    <property type="entry name" value="ZINC FINGER BED DOMAIN-CONTAINING PROTEIN 4"/>
    <property type="match status" value="1"/>
</dbReference>
<comment type="subcellular location">
    <subcellularLocation>
        <location evidence="1">Nucleus</location>
    </subcellularLocation>
</comment>
<gene>
    <name evidence="8" type="ORF">BN980_GECA04s00241g</name>
</gene>
<protein>
    <recommendedName>
        <fullName evidence="7">HAT C-terminal dimerisation domain-containing protein</fullName>
    </recommendedName>
</protein>
<feature type="compositionally biased region" description="Polar residues" evidence="6">
    <location>
        <begin position="26"/>
        <end position="40"/>
    </location>
</feature>
<evidence type="ECO:0000313" key="8">
    <source>
        <dbReference type="EMBL" id="CDO52835.1"/>
    </source>
</evidence>
<dbReference type="Pfam" id="PF05699">
    <property type="entry name" value="Dimer_Tnp_hAT"/>
    <property type="match status" value="1"/>
</dbReference>
<dbReference type="InterPro" id="IPR052035">
    <property type="entry name" value="ZnF_BED_domain_contain"/>
</dbReference>
<evidence type="ECO:0000313" key="9">
    <source>
        <dbReference type="Proteomes" id="UP000242525"/>
    </source>
</evidence>
<comment type="caution">
    <text evidence="8">The sequence shown here is derived from an EMBL/GenBank/DDBJ whole genome shotgun (WGS) entry which is preliminary data.</text>
</comment>
<feature type="compositionally biased region" description="Polar residues" evidence="6">
    <location>
        <begin position="286"/>
        <end position="295"/>
    </location>
</feature>
<dbReference type="STRING" id="1173061.A0A0J9X6P0"/>
<evidence type="ECO:0000256" key="6">
    <source>
        <dbReference type="SAM" id="MobiDB-lite"/>
    </source>
</evidence>
<dbReference type="GO" id="GO:0008270">
    <property type="term" value="F:zinc ion binding"/>
    <property type="evidence" value="ECO:0007669"/>
    <property type="project" value="UniProtKB-KW"/>
</dbReference>
<keyword evidence="3" id="KW-0863">Zinc-finger</keyword>
<dbReference type="GO" id="GO:0005634">
    <property type="term" value="C:nucleus"/>
    <property type="evidence" value="ECO:0007669"/>
    <property type="project" value="UniProtKB-SubCell"/>
</dbReference>
<reference evidence="8" key="1">
    <citation type="submission" date="2014-03" db="EMBL/GenBank/DDBJ databases">
        <authorList>
            <person name="Casaregola S."/>
        </authorList>
    </citation>
    <scope>NUCLEOTIDE SEQUENCE [LARGE SCALE GENOMIC DNA]</scope>
    <source>
        <strain evidence="8">CLIB 918</strain>
    </source>
</reference>
<dbReference type="OrthoDB" id="3600147at2759"/>
<sequence>MRFGSSAQTSGDHYSSLSDSDHDNGDQVTGSLSAPNQATSQQPPLQQPQHSQEHRENAEEYTRFAEVAQVPQTNPNGANPAFNKQYPSVTSSSGGNPGLYPSKDLQHQQLNGFNSGSSAEAIPMDASPRRSLAVPVNMPSNVPITTPAGRFVTIQLTKESFYSPRKKRSRVWEYFDTVDLQSEYFDKRACKQRKNYRYDCKVSDCNYQCYASILNGSTSLLLEHCKKHGIIERNPKTNTTTFLATQQKSDDQVNYHSRLDPISHPSHGLQNSVNPAPVEVYPTSIPTGNLNTLPASPTIKDSRDDTQKPSQKPQENDTYSFNQPANNYKFVGNNRVHKKPNFDVQSTLVSLILRNNLPYSLLEDPDFKKLLPDTKPDTYTSAAISEEIETRASHYMLSLTDIIANYVTSISLSVDAIKVLENSLIVQVNGFWIDEYKVHSSPISTFMCKYDDKYEQLCKEVINIVDRLNIGSHVFSITFPDHLNKMEIIDTIHNGLSGLRKDTSRYLFKGNETTVLSFSSVADSTINGIFHELNSQSATEIIQTINQVEGLGGLFTEPDGPELYTKVRVIFHFLAHSENFRTGWKIHCSELPYLDKRSNVNVYYQMIRHVIQHQYNLYRFFSHYDAYKILQFTDKEYELATKFCDIIDLLYTSCENLSSNEQPTIPKGLRLYQKTDRLLQKLEESFVSRKFNLAIKEGRRILEKHFKDLDSTLPVIVASVLDPRYKTQFITKAYGSHEASKIIDRVKIFIKTFYTKSQTTQSTTQPKTVIDLFDLSDDDDDFDDNNNDNNFNKTSSTPAKTDIDTYFQERSERDASFVSVTKWWHDHKDTYPCMAAVAHDFLAIPFTLISDDTVTAIRANGISTDVASIMYQLDQKVKAITEPHQAAKLRLDFDKVGRDLEDASKRQFL</sequence>
<dbReference type="SUPFAM" id="SSF53098">
    <property type="entry name" value="Ribonuclease H-like"/>
    <property type="match status" value="1"/>
</dbReference>
<feature type="compositionally biased region" description="Polar residues" evidence="6">
    <location>
        <begin position="85"/>
        <end position="94"/>
    </location>
</feature>
<feature type="region of interest" description="Disordered" evidence="6">
    <location>
        <begin position="286"/>
        <end position="325"/>
    </location>
</feature>
<dbReference type="EMBL" id="CCBN010000004">
    <property type="protein sequence ID" value="CDO52835.1"/>
    <property type="molecule type" value="Genomic_DNA"/>
</dbReference>
<feature type="domain" description="HAT C-terminal dimerisation" evidence="7">
    <location>
        <begin position="803"/>
        <end position="854"/>
    </location>
</feature>
<evidence type="ECO:0000259" key="7">
    <source>
        <dbReference type="Pfam" id="PF05699"/>
    </source>
</evidence>
<dbReference type="AlphaFoldDB" id="A0A0J9X6P0"/>
<organism evidence="8 9">
    <name type="scientific">Geotrichum candidum</name>
    <name type="common">Oospora lactis</name>
    <name type="synonym">Dipodascus geotrichum</name>
    <dbReference type="NCBI Taxonomy" id="1173061"/>
    <lineage>
        <taxon>Eukaryota</taxon>
        <taxon>Fungi</taxon>
        <taxon>Dikarya</taxon>
        <taxon>Ascomycota</taxon>
        <taxon>Saccharomycotina</taxon>
        <taxon>Dipodascomycetes</taxon>
        <taxon>Dipodascales</taxon>
        <taxon>Dipodascaceae</taxon>
        <taxon>Geotrichum</taxon>
    </lineage>
</organism>
<proteinExistence type="predicted"/>
<keyword evidence="2" id="KW-0479">Metal-binding</keyword>
<dbReference type="GO" id="GO:0046983">
    <property type="term" value="F:protein dimerization activity"/>
    <property type="evidence" value="ECO:0007669"/>
    <property type="project" value="InterPro"/>
</dbReference>
<keyword evidence="9" id="KW-1185">Reference proteome</keyword>
<evidence type="ECO:0000256" key="1">
    <source>
        <dbReference type="ARBA" id="ARBA00004123"/>
    </source>
</evidence>